<name>W4IU71_PLAFP</name>
<feature type="compositionally biased region" description="Low complexity" evidence="1">
    <location>
        <begin position="78"/>
        <end position="88"/>
    </location>
</feature>
<gene>
    <name evidence="3" type="ORF">PFUGPA_04646</name>
</gene>
<reference evidence="3 4" key="1">
    <citation type="submission" date="2013-02" db="EMBL/GenBank/DDBJ databases">
        <title>The Genome Annotation of Plasmodium falciparum Palo Alto/Uganda.</title>
        <authorList>
            <consortium name="The Broad Institute Genome Sequencing Platform"/>
            <consortium name="The Broad Institute Genome Sequencing Center for Infectious Disease"/>
            <person name="Neafsey D."/>
            <person name="Hoffman S."/>
            <person name="Volkman S."/>
            <person name="Rosenthal P."/>
            <person name="Walker B."/>
            <person name="Young S.K."/>
            <person name="Zeng Q."/>
            <person name="Gargeya S."/>
            <person name="Fitzgerald M."/>
            <person name="Haas B."/>
            <person name="Abouelleil A."/>
            <person name="Allen A.W."/>
            <person name="Alvarado L."/>
            <person name="Arachchi H.M."/>
            <person name="Berlin A.M."/>
            <person name="Chapman S.B."/>
            <person name="Gainer-Dewar J."/>
            <person name="Goldberg J."/>
            <person name="Griggs A."/>
            <person name="Gujja S."/>
            <person name="Hansen M."/>
            <person name="Howarth C."/>
            <person name="Imamovic A."/>
            <person name="Ireland A."/>
            <person name="Larimer J."/>
            <person name="McCowan C."/>
            <person name="Murphy C."/>
            <person name="Pearson M."/>
            <person name="Poon T.W."/>
            <person name="Priest M."/>
            <person name="Roberts A."/>
            <person name="Saif S."/>
            <person name="Shea T."/>
            <person name="Sisk P."/>
            <person name="Sykes S."/>
            <person name="Wortman J."/>
            <person name="Nusbaum C."/>
            <person name="Birren B."/>
        </authorList>
    </citation>
    <scope>NUCLEOTIDE SEQUENCE [LARGE SCALE GENOMIC DNA]</scope>
    <source>
        <strain evidence="3 4">Palo Alto/Uganda</strain>
    </source>
</reference>
<reference evidence="3 4" key="2">
    <citation type="submission" date="2013-02" db="EMBL/GenBank/DDBJ databases">
        <title>The Genome Sequence of Plasmodium falciparum Palo Alto/Uganda.</title>
        <authorList>
            <consortium name="The Broad Institute Genome Sequencing Platform"/>
            <consortium name="The Broad Institute Genome Sequencing Center for Infectious Disease"/>
            <person name="Neafsey D."/>
            <person name="Cheeseman I."/>
            <person name="Volkman S."/>
            <person name="Adams J."/>
            <person name="Walker B."/>
            <person name="Young S.K."/>
            <person name="Zeng Q."/>
            <person name="Gargeya S."/>
            <person name="Fitzgerald M."/>
            <person name="Haas B."/>
            <person name="Abouelleil A."/>
            <person name="Alvarado L."/>
            <person name="Arachchi H.M."/>
            <person name="Berlin A.M."/>
            <person name="Chapman S.B."/>
            <person name="Dewar J."/>
            <person name="Goldberg J."/>
            <person name="Griggs A."/>
            <person name="Gujja S."/>
            <person name="Hansen M."/>
            <person name="Howarth C."/>
            <person name="Imamovic A."/>
            <person name="Larimer J."/>
            <person name="McCowan C."/>
            <person name="Murphy C."/>
            <person name="Neiman D."/>
            <person name="Pearson M."/>
            <person name="Priest M."/>
            <person name="Roberts A."/>
            <person name="Saif S."/>
            <person name="Shea T."/>
            <person name="Sisk P."/>
            <person name="Sykes S."/>
            <person name="Wortman J."/>
            <person name="Nusbaum C."/>
            <person name="Birren B."/>
        </authorList>
    </citation>
    <scope>NUCLEOTIDE SEQUENCE [LARGE SCALE GENOMIC DNA]</scope>
    <source>
        <strain evidence="3 4">Palo Alto/Uganda</strain>
    </source>
</reference>
<keyword evidence="2" id="KW-0812">Transmembrane</keyword>
<evidence type="ECO:0008006" key="5">
    <source>
        <dbReference type="Google" id="ProtNLM"/>
    </source>
</evidence>
<evidence type="ECO:0000313" key="3">
    <source>
        <dbReference type="EMBL" id="ETW53630.1"/>
    </source>
</evidence>
<evidence type="ECO:0000256" key="1">
    <source>
        <dbReference type="SAM" id="MobiDB-lite"/>
    </source>
</evidence>
<dbReference type="EMBL" id="KI927385">
    <property type="protein sequence ID" value="ETW53630.1"/>
    <property type="molecule type" value="Genomic_DNA"/>
</dbReference>
<dbReference type="AlphaFoldDB" id="W4IU71"/>
<sequence length="259" mass="30471">MMAHRSYPKSGHKGHTKLNQPVVRTLADFNDMFANQKNTFNFLKHINHYKNEQDTNNTHTPNHDEYSHNLPKNHEESNANMNNHNSFNDKSVNKKEAFDQFLQTLLNNYEIMHKEDESKESNQHNNKEAGEILREDLWNKEDNKFSYALDPNDYASIEDKLLGSIFGYFEKNHDNLVKHLLQQINTYKHKYMELKEQYINEVMKLKKIYNKSIMVIFIASCISILGPVMLHMHQNNPEEFFATILSFSISLGLHNLLLT</sequence>
<feature type="transmembrane region" description="Helical" evidence="2">
    <location>
        <begin position="240"/>
        <end position="258"/>
    </location>
</feature>
<feature type="region of interest" description="Disordered" evidence="1">
    <location>
        <begin position="52"/>
        <end position="89"/>
    </location>
</feature>
<accession>W4IU71</accession>
<dbReference type="OrthoDB" id="375146at2759"/>
<proteinExistence type="predicted"/>
<evidence type="ECO:0000313" key="4">
    <source>
        <dbReference type="Proteomes" id="UP000019103"/>
    </source>
</evidence>
<protein>
    <recommendedName>
        <fullName evidence="5">Parasite-infected erythrocyte surface protein</fullName>
    </recommendedName>
</protein>
<keyword evidence="2" id="KW-0472">Membrane</keyword>
<dbReference type="Proteomes" id="UP000019103">
    <property type="component" value="Unassembled WGS sequence"/>
</dbReference>
<evidence type="ECO:0000256" key="2">
    <source>
        <dbReference type="SAM" id="Phobius"/>
    </source>
</evidence>
<feature type="transmembrane region" description="Helical" evidence="2">
    <location>
        <begin position="213"/>
        <end position="234"/>
    </location>
</feature>
<organism evidence="3 4">
    <name type="scientific">Plasmodium falciparum (isolate Palo Alto / Uganda)</name>
    <dbReference type="NCBI Taxonomy" id="57270"/>
    <lineage>
        <taxon>Eukaryota</taxon>
        <taxon>Sar</taxon>
        <taxon>Alveolata</taxon>
        <taxon>Apicomplexa</taxon>
        <taxon>Aconoidasida</taxon>
        <taxon>Haemosporida</taxon>
        <taxon>Plasmodiidae</taxon>
        <taxon>Plasmodium</taxon>
        <taxon>Plasmodium (Laverania)</taxon>
    </lineage>
</organism>
<keyword evidence="2" id="KW-1133">Transmembrane helix</keyword>
<feature type="compositionally biased region" description="Basic and acidic residues" evidence="1">
    <location>
        <begin position="61"/>
        <end position="77"/>
    </location>
</feature>